<dbReference type="PANTHER" id="PTHR22961:SF13">
    <property type="entry name" value="TRIBBLES"/>
    <property type="match status" value="1"/>
</dbReference>
<feature type="region of interest" description="Disordered" evidence="2">
    <location>
        <begin position="45"/>
        <end position="121"/>
    </location>
</feature>
<evidence type="ECO:0000313" key="4">
    <source>
        <dbReference type="EMBL" id="KAL3405203.1"/>
    </source>
</evidence>
<dbReference type="InterPro" id="IPR011009">
    <property type="entry name" value="Kinase-like_dom_sf"/>
</dbReference>
<feature type="compositionally biased region" description="Low complexity" evidence="2">
    <location>
        <begin position="54"/>
        <end position="65"/>
    </location>
</feature>
<organism evidence="4 5">
    <name type="scientific">Trichogramma kaykai</name>
    <dbReference type="NCBI Taxonomy" id="54128"/>
    <lineage>
        <taxon>Eukaryota</taxon>
        <taxon>Metazoa</taxon>
        <taxon>Ecdysozoa</taxon>
        <taxon>Arthropoda</taxon>
        <taxon>Hexapoda</taxon>
        <taxon>Insecta</taxon>
        <taxon>Pterygota</taxon>
        <taxon>Neoptera</taxon>
        <taxon>Endopterygota</taxon>
        <taxon>Hymenoptera</taxon>
        <taxon>Apocrita</taxon>
        <taxon>Proctotrupomorpha</taxon>
        <taxon>Chalcidoidea</taxon>
        <taxon>Trichogrammatidae</taxon>
        <taxon>Trichogramma</taxon>
    </lineage>
</organism>
<dbReference type="PANTHER" id="PTHR22961">
    <property type="entry name" value="SER/THR PROTEIN KINASE-TRB"/>
    <property type="match status" value="1"/>
</dbReference>
<keyword evidence="5" id="KW-1185">Reference proteome</keyword>
<accession>A0ABD2XIF6</accession>
<feature type="compositionally biased region" description="Pro residues" evidence="2">
    <location>
        <begin position="66"/>
        <end position="85"/>
    </location>
</feature>
<dbReference type="FunFam" id="1.10.510.10:FF:000153">
    <property type="entry name" value="Tribbles homolog 2"/>
    <property type="match status" value="1"/>
</dbReference>
<comment type="caution">
    <text evidence="4">The sequence shown here is derived from an EMBL/GenBank/DDBJ whole genome shotgun (WGS) entry which is preliminary data.</text>
</comment>
<dbReference type="SMART" id="SM00220">
    <property type="entry name" value="S_TKc"/>
    <property type="match status" value="1"/>
</dbReference>
<evidence type="ECO:0000256" key="1">
    <source>
        <dbReference type="ARBA" id="ARBA00038180"/>
    </source>
</evidence>
<dbReference type="InterPro" id="IPR024104">
    <property type="entry name" value="Tribbles/Ser_Thr_kinase_40"/>
</dbReference>
<dbReference type="Pfam" id="PF00069">
    <property type="entry name" value="Pkinase"/>
    <property type="match status" value="1"/>
</dbReference>
<dbReference type="Proteomes" id="UP001627154">
    <property type="component" value="Unassembled WGS sequence"/>
</dbReference>
<dbReference type="SUPFAM" id="SSF56112">
    <property type="entry name" value="Protein kinase-like (PK-like)"/>
    <property type="match status" value="1"/>
</dbReference>
<feature type="compositionally biased region" description="Low complexity" evidence="2">
    <location>
        <begin position="96"/>
        <end position="107"/>
    </location>
</feature>
<name>A0ABD2XIF6_9HYME</name>
<gene>
    <name evidence="4" type="ORF">TKK_002243</name>
</gene>
<evidence type="ECO:0000313" key="5">
    <source>
        <dbReference type="Proteomes" id="UP001627154"/>
    </source>
</evidence>
<protein>
    <recommendedName>
        <fullName evidence="3">Protein kinase domain-containing protein</fullName>
    </recommendedName>
</protein>
<dbReference type="Gene3D" id="1.10.510.10">
    <property type="entry name" value="Transferase(Phosphotransferase) domain 1"/>
    <property type="match status" value="1"/>
</dbReference>
<dbReference type="InterPro" id="IPR000719">
    <property type="entry name" value="Prot_kinase_dom"/>
</dbReference>
<feature type="domain" description="Protein kinase" evidence="3">
    <location>
        <begin position="149"/>
        <end position="477"/>
    </location>
</feature>
<dbReference type="PROSITE" id="PS50011">
    <property type="entry name" value="PROTEIN_KINASE_DOM"/>
    <property type="match status" value="1"/>
</dbReference>
<comment type="similarity">
    <text evidence="1">Belongs to the protein kinase superfamily. CAMK Ser/Thr protein kinase family. Tribbles subfamily.</text>
</comment>
<dbReference type="Gene3D" id="3.30.200.20">
    <property type="entry name" value="Phosphorylase Kinase, domain 1"/>
    <property type="match status" value="1"/>
</dbReference>
<proteinExistence type="inferred from homology"/>
<evidence type="ECO:0000256" key="2">
    <source>
        <dbReference type="SAM" id="MobiDB-lite"/>
    </source>
</evidence>
<dbReference type="AlphaFoldDB" id="A0ABD2XIF6"/>
<sequence>MRVLPSRQNRRLGRLYLDALNGGVGDSNKRRHHRVSSTENLLATIMSLRPNPPARTTASSETATSEPPPSPPPSPAPAPLPPALPDPDVKEDDNASTTSTTTTTTDTLMSGGPTGSQEFPNFGQKTCQSVCGSTGDLSAESSKGPKMLGERYLLLGMTEGSSLYRCLDIKTNRNLVAKGFVRQQQQRVLIFLARLARVTHILPSPIATHDNEGYYTLHHCRTDEFTVEKYILFRWITLIANRTIKPTFDPAKKRESLLTKGDKGADSLLQAHTRLQDSGAVSPLAGLVDGDDHQRYLLLEGHYGDLHAYVRSRRRLREIEARQLFRQATEAVMRCHEEGVVLRDLKLRKFVFADEARTQLRLESLEDAVLVDVDDDRLTDRRGCPAYVAPEVLRSGQAYSGKAADIWSLGVLLYTMLAGKYPFNDTEHASLFYKITRGQFAVPELLGSRAKCLIRSLLRKEPAERPEAEDVLRHPWLSRPLKKYCINCTSLAVQGGNAFDGHKNHKTNMVDQIVPDFALNED</sequence>
<evidence type="ECO:0000259" key="3">
    <source>
        <dbReference type="PROSITE" id="PS50011"/>
    </source>
</evidence>
<dbReference type="EMBL" id="JBJJXI010000021">
    <property type="protein sequence ID" value="KAL3405203.1"/>
    <property type="molecule type" value="Genomic_DNA"/>
</dbReference>
<reference evidence="4 5" key="1">
    <citation type="journal article" date="2024" name="bioRxiv">
        <title>A reference genome for Trichogramma kaykai: A tiny desert-dwelling parasitoid wasp with competing sex-ratio distorters.</title>
        <authorList>
            <person name="Culotta J."/>
            <person name="Lindsey A.R."/>
        </authorList>
    </citation>
    <scope>NUCLEOTIDE SEQUENCE [LARGE SCALE GENOMIC DNA]</scope>
    <source>
        <strain evidence="4 5">KSX58</strain>
    </source>
</reference>